<proteinExistence type="inferred from homology"/>
<keyword evidence="2 4" id="KW-0378">Hydrolase</keyword>
<dbReference type="Gene3D" id="1.10.4080.10">
    <property type="entry name" value="ADP-ribosylation/Crystallin J1"/>
    <property type="match status" value="1"/>
</dbReference>
<dbReference type="InterPro" id="IPR005502">
    <property type="entry name" value="Ribosyl_crysJ1"/>
</dbReference>
<dbReference type="InterPro" id="IPR050792">
    <property type="entry name" value="ADP-ribosylglycohydrolase"/>
</dbReference>
<dbReference type="GO" id="GO:0046872">
    <property type="term" value="F:metal ion binding"/>
    <property type="evidence" value="ECO:0007669"/>
    <property type="project" value="UniProtKB-KW"/>
</dbReference>
<keyword evidence="5" id="KW-1185">Reference proteome</keyword>
<feature type="binding site" evidence="3">
    <location>
        <position position="55"/>
    </location>
    <ligand>
        <name>Mg(2+)</name>
        <dbReference type="ChEBI" id="CHEBI:18420"/>
        <label>1</label>
    </ligand>
</feature>
<evidence type="ECO:0000256" key="2">
    <source>
        <dbReference type="ARBA" id="ARBA00022801"/>
    </source>
</evidence>
<dbReference type="AlphaFoldDB" id="A0A5C6LJK2"/>
<organism evidence="4 5">
    <name type="scientific">Chitinophaga pinensis</name>
    <dbReference type="NCBI Taxonomy" id="79329"/>
    <lineage>
        <taxon>Bacteria</taxon>
        <taxon>Pseudomonadati</taxon>
        <taxon>Bacteroidota</taxon>
        <taxon>Chitinophagia</taxon>
        <taxon>Chitinophagales</taxon>
        <taxon>Chitinophagaceae</taxon>
        <taxon>Chitinophaga</taxon>
    </lineage>
</organism>
<keyword evidence="3" id="KW-0460">Magnesium</keyword>
<reference evidence="4 5" key="1">
    <citation type="submission" date="2019-08" db="EMBL/GenBank/DDBJ databases">
        <title>Whole genome sequencing of chitin degrading bacteria Chitinophaga pinensis YS16.</title>
        <authorList>
            <person name="Singh R.P."/>
            <person name="Manchanda G."/>
            <person name="Maurya I.K."/>
            <person name="Joshi N.K."/>
            <person name="Srivastava A.K."/>
        </authorList>
    </citation>
    <scope>NUCLEOTIDE SEQUENCE [LARGE SCALE GENOMIC DNA]</scope>
    <source>
        <strain evidence="4 5">YS-16</strain>
    </source>
</reference>
<dbReference type="Proteomes" id="UP000318815">
    <property type="component" value="Unassembled WGS sequence"/>
</dbReference>
<dbReference type="GO" id="GO:0016787">
    <property type="term" value="F:hydrolase activity"/>
    <property type="evidence" value="ECO:0007669"/>
    <property type="project" value="UniProtKB-KW"/>
</dbReference>
<dbReference type="PANTHER" id="PTHR16222:SF24">
    <property type="entry name" value="ADP-RIBOSYLHYDROLASE ARH3"/>
    <property type="match status" value="1"/>
</dbReference>
<name>A0A5C6LJK2_9BACT</name>
<feature type="binding site" evidence="3">
    <location>
        <position position="56"/>
    </location>
    <ligand>
        <name>Mg(2+)</name>
        <dbReference type="ChEBI" id="CHEBI:18420"/>
        <label>1</label>
    </ligand>
</feature>
<accession>A0A5C6LJK2</accession>
<feature type="binding site" evidence="3">
    <location>
        <position position="261"/>
    </location>
    <ligand>
        <name>Mg(2+)</name>
        <dbReference type="ChEBI" id="CHEBI:18420"/>
        <label>1</label>
    </ligand>
</feature>
<dbReference type="RefSeq" id="WP_146307805.1">
    <property type="nucleotide sequence ID" value="NZ_VOHS01000048.1"/>
</dbReference>
<feature type="binding site" evidence="3">
    <location>
        <position position="54"/>
    </location>
    <ligand>
        <name>Mg(2+)</name>
        <dbReference type="ChEBI" id="CHEBI:18420"/>
        <label>1</label>
    </ligand>
</feature>
<comment type="similarity">
    <text evidence="1">Belongs to the ADP-ribosylglycohydrolase family.</text>
</comment>
<evidence type="ECO:0000256" key="1">
    <source>
        <dbReference type="ARBA" id="ARBA00010702"/>
    </source>
</evidence>
<dbReference type="Pfam" id="PF03747">
    <property type="entry name" value="ADP_ribosyl_GH"/>
    <property type="match status" value="1"/>
</dbReference>
<comment type="caution">
    <text evidence="4">The sequence shown here is derived from an EMBL/GenBank/DDBJ whole genome shotgun (WGS) entry which is preliminary data.</text>
</comment>
<feature type="binding site" evidence="3">
    <location>
        <position position="264"/>
    </location>
    <ligand>
        <name>Mg(2+)</name>
        <dbReference type="ChEBI" id="CHEBI:18420"/>
        <label>1</label>
    </ligand>
</feature>
<feature type="binding site" evidence="3">
    <location>
        <position position="263"/>
    </location>
    <ligand>
        <name>Mg(2+)</name>
        <dbReference type="ChEBI" id="CHEBI:18420"/>
        <label>1</label>
    </ligand>
</feature>
<dbReference type="OrthoDB" id="9798107at2"/>
<comment type="cofactor">
    <cofactor evidence="3">
        <name>Mg(2+)</name>
        <dbReference type="ChEBI" id="CHEBI:18420"/>
    </cofactor>
    <text evidence="3">Binds 2 magnesium ions per subunit.</text>
</comment>
<dbReference type="PANTHER" id="PTHR16222">
    <property type="entry name" value="ADP-RIBOSYLGLYCOHYDROLASE"/>
    <property type="match status" value="1"/>
</dbReference>
<evidence type="ECO:0000313" key="5">
    <source>
        <dbReference type="Proteomes" id="UP000318815"/>
    </source>
</evidence>
<dbReference type="EMBL" id="VOHS01000048">
    <property type="protein sequence ID" value="TWV94321.1"/>
    <property type="molecule type" value="Genomic_DNA"/>
</dbReference>
<protein>
    <submittedName>
        <fullName evidence="4">ADP-ribosylglycohydrolase family protein</fullName>
    </submittedName>
</protein>
<evidence type="ECO:0000256" key="3">
    <source>
        <dbReference type="PIRSR" id="PIRSR605502-1"/>
    </source>
</evidence>
<sequence length="309" mass="34392">MSYTDYIKDALLGVATGDALGVPVEFRSRRSLSENPVTDMRSYGTHGQPAGTWSDDSSLTFCLAEMLCGEYDLQNLANRFVNWMQHGYWTPHGDVFDIGFATRDAILNLGRGVSPVMAGGISEQSNGNGSLMRILPLVFYTKDMSIEERYRHTQEVSSLTHRHQRSINGCFIYLEMARAILLGQTPEQAYQMICDTIPPFLKNDEIYYYDRVLFGHLRDCKDTDIQGSGYVVHSLEASIWCLLHTSSYADAVLTAVNLGEDTDTTGAVTGGLAGLTYGWSTIPADWLNVLAKRDAIDVLITNLQAKIYR</sequence>
<dbReference type="SUPFAM" id="SSF101478">
    <property type="entry name" value="ADP-ribosylglycohydrolase"/>
    <property type="match status" value="1"/>
</dbReference>
<evidence type="ECO:0000313" key="4">
    <source>
        <dbReference type="EMBL" id="TWV94321.1"/>
    </source>
</evidence>
<dbReference type="InterPro" id="IPR036705">
    <property type="entry name" value="Ribosyl_crysJ1_sf"/>
</dbReference>
<gene>
    <name evidence="4" type="ORF">FEF09_25950</name>
</gene>
<keyword evidence="3" id="KW-0479">Metal-binding</keyword>